<dbReference type="GO" id="GO:0008097">
    <property type="term" value="F:5S rRNA binding"/>
    <property type="evidence" value="ECO:0007669"/>
    <property type="project" value="InterPro"/>
</dbReference>
<dbReference type="GO" id="GO:0022625">
    <property type="term" value="C:cytosolic large ribosomal subunit"/>
    <property type="evidence" value="ECO:0007669"/>
    <property type="project" value="TreeGrafter"/>
</dbReference>
<evidence type="ECO:0000259" key="8">
    <source>
        <dbReference type="Pfam" id="PF14693"/>
    </source>
</evidence>
<feature type="compositionally biased region" description="Acidic residues" evidence="6">
    <location>
        <begin position="199"/>
        <end position="211"/>
    </location>
</feature>
<comment type="caution">
    <text evidence="9">The sequence shown here is derived from an EMBL/GenBank/DDBJ whole genome shotgun (WGS) entry which is preliminary data.</text>
</comment>
<dbReference type="Proteomes" id="UP000649604">
    <property type="component" value="Unassembled WGS sequence"/>
</dbReference>
<dbReference type="GO" id="GO:0003735">
    <property type="term" value="F:structural constituent of ribosome"/>
    <property type="evidence" value="ECO:0007669"/>
    <property type="project" value="InterPro"/>
</dbReference>
<evidence type="ECO:0000259" key="7">
    <source>
        <dbReference type="Pfam" id="PF01386"/>
    </source>
</evidence>
<organism evidence="9 10">
    <name type="scientific">candidate division KSB3 bacterium</name>
    <dbReference type="NCBI Taxonomy" id="2044937"/>
    <lineage>
        <taxon>Bacteria</taxon>
        <taxon>candidate division KSB3</taxon>
    </lineage>
</organism>
<feature type="domain" description="Large ribosomal subunit protein bL25 L25" evidence="7">
    <location>
        <begin position="8"/>
        <end position="98"/>
    </location>
</feature>
<evidence type="ECO:0000313" key="9">
    <source>
        <dbReference type="EMBL" id="MBD3327464.1"/>
    </source>
</evidence>
<dbReference type="HAMAP" id="MF_01334">
    <property type="entry name" value="Ribosomal_bL25_CTC"/>
    <property type="match status" value="1"/>
</dbReference>
<dbReference type="AlphaFoldDB" id="A0A9D5Q816"/>
<name>A0A9D5Q816_9BACT</name>
<dbReference type="EMBL" id="WJJP01000739">
    <property type="protein sequence ID" value="MBD3327464.1"/>
    <property type="molecule type" value="Genomic_DNA"/>
</dbReference>
<gene>
    <name evidence="5" type="primary">rplY</name>
    <name evidence="5" type="synonym">ctc</name>
    <name evidence="9" type="ORF">GF339_22960</name>
</gene>
<dbReference type="PANTHER" id="PTHR33284:SF1">
    <property type="entry name" value="RIBOSOMAL PROTEIN L25_GLN-TRNA SYNTHETASE, ANTI-CODON-BINDING DOMAIN-CONTAINING PROTEIN"/>
    <property type="match status" value="1"/>
</dbReference>
<dbReference type="InterPro" id="IPR020930">
    <property type="entry name" value="Ribosomal_uL5_bac-type"/>
</dbReference>
<comment type="function">
    <text evidence="5">This is one of the proteins that binds to the 5S RNA in the ribosome where it forms part of the central protuberance.</text>
</comment>
<dbReference type="Gene3D" id="2.40.240.10">
    <property type="entry name" value="Ribosomal Protein L25, Chain P"/>
    <property type="match status" value="1"/>
</dbReference>
<comment type="subunit">
    <text evidence="5">Part of the 50S ribosomal subunit; part of the 5S rRNA/L5/L18/L25 subcomplex. Contacts the 5S rRNA. Binds to the 5S rRNA independently of L5 and L18.</text>
</comment>
<keyword evidence="2 5" id="KW-0694">RNA-binding</keyword>
<evidence type="ECO:0000256" key="4">
    <source>
        <dbReference type="ARBA" id="ARBA00023274"/>
    </source>
</evidence>
<sequence length="235" mass="25484">MEQIQLTSHPRTETGKGVARKLRSQGLIPAILYGGEHGNTSLTVSSHDLRQIIAKGIGDNVLIDLAIEEDGSSQQKVVVILRDYQIDPVKQTLVHADFMEITMGRAIQVDVPLVLVGEEECPGVKEGGTVEFTTREVTVECLPSDLVDQVEVDVSALEIGDLLTVGDLHFGEKIDVLIEPDITVVTVSAPRSEEELEALEEGVAAEEEVLEPELIQKGKPPEEEGAEAEADTEEE</sequence>
<dbReference type="InterPro" id="IPR029751">
    <property type="entry name" value="Ribosomal_L25_dom"/>
</dbReference>
<dbReference type="PANTHER" id="PTHR33284">
    <property type="entry name" value="RIBOSOMAL PROTEIN L25/GLN-TRNA SYNTHETASE, ANTI-CODON-BINDING DOMAIN-CONTAINING PROTEIN"/>
    <property type="match status" value="1"/>
</dbReference>
<dbReference type="GO" id="GO:0006412">
    <property type="term" value="P:translation"/>
    <property type="evidence" value="ECO:0007669"/>
    <property type="project" value="UniProtKB-UniRule"/>
</dbReference>
<keyword evidence="4 5" id="KW-0687">Ribonucleoprotein</keyword>
<feature type="compositionally biased region" description="Acidic residues" evidence="6">
    <location>
        <begin position="223"/>
        <end position="235"/>
    </location>
</feature>
<accession>A0A9D5Q816</accession>
<dbReference type="Pfam" id="PF01386">
    <property type="entry name" value="Ribosomal_L25p"/>
    <property type="match status" value="1"/>
</dbReference>
<dbReference type="NCBIfam" id="TIGR00731">
    <property type="entry name" value="bL25_bact_ctc"/>
    <property type="match status" value="1"/>
</dbReference>
<dbReference type="InterPro" id="IPR001021">
    <property type="entry name" value="Ribosomal_bL25_long"/>
</dbReference>
<evidence type="ECO:0000256" key="2">
    <source>
        <dbReference type="ARBA" id="ARBA00022884"/>
    </source>
</evidence>
<evidence type="ECO:0000256" key="6">
    <source>
        <dbReference type="SAM" id="MobiDB-lite"/>
    </source>
</evidence>
<dbReference type="SUPFAM" id="SSF50715">
    <property type="entry name" value="Ribosomal protein L25-like"/>
    <property type="match status" value="1"/>
</dbReference>
<dbReference type="Pfam" id="PF14693">
    <property type="entry name" value="Ribosomal_TL5_C"/>
    <property type="match status" value="1"/>
</dbReference>
<dbReference type="CDD" id="cd00495">
    <property type="entry name" value="Ribosomal_L25_TL5_CTC"/>
    <property type="match status" value="1"/>
</dbReference>
<proteinExistence type="inferred from homology"/>
<feature type="region of interest" description="Disordered" evidence="6">
    <location>
        <begin position="199"/>
        <end position="235"/>
    </location>
</feature>
<comment type="similarity">
    <text evidence="5">Belongs to the bacterial ribosomal protein bL25 family. CTC subfamily.</text>
</comment>
<dbReference type="InterPro" id="IPR011035">
    <property type="entry name" value="Ribosomal_bL25/Gln-tRNA_synth"/>
</dbReference>
<evidence type="ECO:0000313" key="10">
    <source>
        <dbReference type="Proteomes" id="UP000649604"/>
    </source>
</evidence>
<dbReference type="InterPro" id="IPR037121">
    <property type="entry name" value="Ribosomal_bL25_C"/>
</dbReference>
<evidence type="ECO:0000256" key="3">
    <source>
        <dbReference type="ARBA" id="ARBA00022980"/>
    </source>
</evidence>
<dbReference type="InterPro" id="IPR020057">
    <property type="entry name" value="Ribosomal_bL25_b-dom"/>
</dbReference>
<keyword evidence="1 5" id="KW-0699">rRNA-binding</keyword>
<dbReference type="InterPro" id="IPR020056">
    <property type="entry name" value="Rbsml_bL25/Gln-tRNA_synth_N"/>
</dbReference>
<feature type="domain" description="Large ribosomal subunit protein bL25 beta" evidence="8">
    <location>
        <begin position="107"/>
        <end position="191"/>
    </location>
</feature>
<evidence type="ECO:0000256" key="5">
    <source>
        <dbReference type="HAMAP-Rule" id="MF_01334"/>
    </source>
</evidence>
<keyword evidence="3 5" id="KW-0689">Ribosomal protein</keyword>
<evidence type="ECO:0000256" key="1">
    <source>
        <dbReference type="ARBA" id="ARBA00022730"/>
    </source>
</evidence>
<reference evidence="9" key="1">
    <citation type="submission" date="2019-11" db="EMBL/GenBank/DDBJ databases">
        <title>Microbial mats filling the niche in hypersaline microbial mats.</title>
        <authorList>
            <person name="Wong H.L."/>
            <person name="Macleod F.I."/>
            <person name="White R.A. III"/>
            <person name="Burns B.P."/>
        </authorList>
    </citation>
    <scope>NUCLEOTIDE SEQUENCE</scope>
    <source>
        <strain evidence="9">Rbin_158</strain>
    </source>
</reference>
<protein>
    <recommendedName>
        <fullName evidence="5">Large ribosomal subunit protein bL25</fullName>
    </recommendedName>
    <alternativeName>
        <fullName evidence="5">General stress protein CTC</fullName>
    </alternativeName>
</protein>
<dbReference type="Gene3D" id="2.170.120.20">
    <property type="entry name" value="Ribosomal protein L25, beta domain"/>
    <property type="match status" value="1"/>
</dbReference>